<dbReference type="InterPro" id="IPR050942">
    <property type="entry name" value="F-box_BR-signaling"/>
</dbReference>
<proteinExistence type="predicted"/>
<dbReference type="AlphaFoldDB" id="A0A6J5VPF1"/>
<dbReference type="Gene3D" id="1.20.1280.50">
    <property type="match status" value="1"/>
</dbReference>
<gene>
    <name evidence="2" type="ORF">CURHAP_LOCUS51399</name>
</gene>
<sequence length="391" mass="45025">MGPDWSDLPQELVISIANRIAFMEDFAAFGAVCKPWRLVATKENFTGRLSHPFLMLPGEDGAAIREFYSFTKDKVQKVNLPEAEGKLLCYCSGWLITLEGLKFTLLHPFNRAQIKLPDFRDSEGRLSPTNMSHFHTVKKFVLSSNPSWTSDFAIMVLYDHKNLAFCKPREHKYWTSMVLEEHPLDITCYKGRFYAMCYNEVLVFDIENPKQAKTRVVVQASLRRRVHGSFGTKTYMVESAGDLLVVFSYGDIYRQAPSFRVSKVLRDGKRPSKLEVKDLGNRTLFLGDNNSSFSVMASDYGCKPNCIYFFSCIYRQYIYLEWGDWLVRSKENINMGIFHMEDGRFEQHFGSPSFALKEAKFPTFGTPCFWIQPSSRRRNPLATLKNKAVNP</sequence>
<evidence type="ECO:0000313" key="3">
    <source>
        <dbReference type="Proteomes" id="UP000507222"/>
    </source>
</evidence>
<reference evidence="2 3" key="1">
    <citation type="submission" date="2020-05" db="EMBL/GenBank/DDBJ databases">
        <authorList>
            <person name="Campoy J."/>
            <person name="Schneeberger K."/>
            <person name="Spophaly S."/>
        </authorList>
    </citation>
    <scope>NUCLEOTIDE SEQUENCE [LARGE SCALE GENOMIC DNA]</scope>
    <source>
        <strain evidence="2">PruArmRojPasFocal</strain>
    </source>
</reference>
<protein>
    <recommendedName>
        <fullName evidence="1">KIB1-4 beta-propeller domain-containing protein</fullName>
    </recommendedName>
</protein>
<dbReference type="PANTHER" id="PTHR44259">
    <property type="entry name" value="OS07G0183000 PROTEIN-RELATED"/>
    <property type="match status" value="1"/>
</dbReference>
<evidence type="ECO:0000313" key="2">
    <source>
        <dbReference type="EMBL" id="CAB4291139.1"/>
    </source>
</evidence>
<organism evidence="2 3">
    <name type="scientific">Prunus armeniaca</name>
    <name type="common">Apricot</name>
    <name type="synonym">Armeniaca vulgaris</name>
    <dbReference type="NCBI Taxonomy" id="36596"/>
    <lineage>
        <taxon>Eukaryota</taxon>
        <taxon>Viridiplantae</taxon>
        <taxon>Streptophyta</taxon>
        <taxon>Embryophyta</taxon>
        <taxon>Tracheophyta</taxon>
        <taxon>Spermatophyta</taxon>
        <taxon>Magnoliopsida</taxon>
        <taxon>eudicotyledons</taxon>
        <taxon>Gunneridae</taxon>
        <taxon>Pentapetalae</taxon>
        <taxon>rosids</taxon>
        <taxon>fabids</taxon>
        <taxon>Rosales</taxon>
        <taxon>Rosaceae</taxon>
        <taxon>Amygdaloideae</taxon>
        <taxon>Amygdaleae</taxon>
        <taxon>Prunus</taxon>
    </lineage>
</organism>
<dbReference type="PANTHER" id="PTHR44259:SF108">
    <property type="entry name" value="F-BOX PROTEIN SKIP23-LIKE"/>
    <property type="match status" value="1"/>
</dbReference>
<feature type="domain" description="KIB1-4 beta-propeller" evidence="1">
    <location>
        <begin position="67"/>
        <end position="316"/>
    </location>
</feature>
<accession>A0A6J5VPF1</accession>
<dbReference type="SUPFAM" id="SSF81383">
    <property type="entry name" value="F-box domain"/>
    <property type="match status" value="1"/>
</dbReference>
<dbReference type="Pfam" id="PF03478">
    <property type="entry name" value="Beta-prop_KIB1-4"/>
    <property type="match status" value="1"/>
</dbReference>
<dbReference type="InterPro" id="IPR005174">
    <property type="entry name" value="KIB1-4_b-propeller"/>
</dbReference>
<dbReference type="InterPro" id="IPR036047">
    <property type="entry name" value="F-box-like_dom_sf"/>
</dbReference>
<dbReference type="EMBL" id="CAEKDK010000008">
    <property type="protein sequence ID" value="CAB4291139.1"/>
    <property type="molecule type" value="Genomic_DNA"/>
</dbReference>
<dbReference type="Proteomes" id="UP000507222">
    <property type="component" value="Unassembled WGS sequence"/>
</dbReference>
<evidence type="ECO:0000259" key="1">
    <source>
        <dbReference type="Pfam" id="PF03478"/>
    </source>
</evidence>
<name>A0A6J5VPF1_PRUAR</name>